<gene>
    <name evidence="2" type="ORF">SAMN03159343_1575</name>
</gene>
<evidence type="ECO:0000313" key="2">
    <source>
        <dbReference type="EMBL" id="SCX45363.1"/>
    </source>
</evidence>
<keyword evidence="1" id="KW-0812">Transmembrane</keyword>
<evidence type="ECO:0000313" key="3">
    <source>
        <dbReference type="Proteomes" id="UP000198981"/>
    </source>
</evidence>
<name>A0A1G4XW27_9ACTN</name>
<keyword evidence="1" id="KW-1133">Transmembrane helix</keyword>
<feature type="transmembrane region" description="Helical" evidence="1">
    <location>
        <begin position="222"/>
        <end position="239"/>
    </location>
</feature>
<dbReference type="InterPro" id="IPR005240">
    <property type="entry name" value="DUF389"/>
</dbReference>
<keyword evidence="1" id="KW-0472">Membrane</keyword>
<organism evidence="2 3">
    <name type="scientific">Klenkia marina</name>
    <dbReference type="NCBI Taxonomy" id="1960309"/>
    <lineage>
        <taxon>Bacteria</taxon>
        <taxon>Bacillati</taxon>
        <taxon>Actinomycetota</taxon>
        <taxon>Actinomycetes</taxon>
        <taxon>Geodermatophilales</taxon>
        <taxon>Geodermatophilaceae</taxon>
        <taxon>Klenkia</taxon>
    </lineage>
</organism>
<accession>A0A1G4XW27</accession>
<dbReference type="STRING" id="1960309.SAMN03159343_1575"/>
<proteinExistence type="predicted"/>
<dbReference type="RefSeq" id="WP_207798363.1">
    <property type="nucleotide sequence ID" value="NZ_FMUH01000002.1"/>
</dbReference>
<dbReference type="PANTHER" id="PTHR20992:SF9">
    <property type="entry name" value="AT15442P-RELATED"/>
    <property type="match status" value="1"/>
</dbReference>
<dbReference type="AlphaFoldDB" id="A0A1G4XW27"/>
<sequence length="319" mass="33805">MLLHLRITVPGDRADEVHALLDEHVGVTHLVHLRGVVTRPQGDLVMCDVARESVDHLVDELQRHGVDRDGGIAIESVDTSLSHASEQAEQAAPGDGADAVVWDQVVATADEESRLTLTFCAFLTIATLLAALAIVTDSAVLLIGGMVMGPEFSPLAGIALGVVHRHRGIIRHSLRSLAVGFAVATVLTVGFALLLRWWGWADVGDLLAERPATGFITRPDRWSFPVAFIAGVAGMLALTSSKSASLVGVFISVTTVPAVAAFSLGVAFGDWADSARSVLQLGINVAGILLAAVLTLLVLKAVWRRAPRTLPRRLTDAPR</sequence>
<protein>
    <submittedName>
        <fullName evidence="2">Uncharacterized hydrophobic domain-containing protein</fullName>
    </submittedName>
</protein>
<dbReference type="EMBL" id="FMUH01000002">
    <property type="protein sequence ID" value="SCX45363.1"/>
    <property type="molecule type" value="Genomic_DNA"/>
</dbReference>
<dbReference type="Pfam" id="PF04087">
    <property type="entry name" value="DUF389"/>
    <property type="match status" value="1"/>
</dbReference>
<feature type="transmembrane region" description="Helical" evidence="1">
    <location>
        <begin position="281"/>
        <end position="303"/>
    </location>
</feature>
<dbReference type="Proteomes" id="UP000198981">
    <property type="component" value="Unassembled WGS sequence"/>
</dbReference>
<reference evidence="3" key="1">
    <citation type="submission" date="2016-10" db="EMBL/GenBank/DDBJ databases">
        <authorList>
            <person name="Varghese N."/>
            <person name="Submissions S."/>
        </authorList>
    </citation>
    <scope>NUCLEOTIDE SEQUENCE [LARGE SCALE GENOMIC DNA]</scope>
    <source>
        <strain evidence="3">DSM 45722</strain>
    </source>
</reference>
<feature type="transmembrane region" description="Helical" evidence="1">
    <location>
        <begin position="141"/>
        <end position="164"/>
    </location>
</feature>
<dbReference type="PANTHER" id="PTHR20992">
    <property type="entry name" value="AT15442P-RELATED"/>
    <property type="match status" value="1"/>
</dbReference>
<feature type="transmembrane region" description="Helical" evidence="1">
    <location>
        <begin position="246"/>
        <end position="269"/>
    </location>
</feature>
<feature type="transmembrane region" description="Helical" evidence="1">
    <location>
        <begin position="115"/>
        <end position="135"/>
    </location>
</feature>
<feature type="transmembrane region" description="Helical" evidence="1">
    <location>
        <begin position="176"/>
        <end position="198"/>
    </location>
</feature>
<keyword evidence="3" id="KW-1185">Reference proteome</keyword>
<evidence type="ECO:0000256" key="1">
    <source>
        <dbReference type="SAM" id="Phobius"/>
    </source>
</evidence>